<feature type="region of interest" description="Disordered" evidence="1">
    <location>
        <begin position="176"/>
        <end position="213"/>
    </location>
</feature>
<dbReference type="RefSeq" id="WP_189787910.1">
    <property type="nucleotide sequence ID" value="NZ_BNAT01000056.1"/>
</dbReference>
<feature type="compositionally biased region" description="Low complexity" evidence="1">
    <location>
        <begin position="192"/>
        <end position="205"/>
    </location>
</feature>
<accession>A0A918ZPA6</accession>
<organism evidence="2 3">
    <name type="scientific">Streptomyces capitiformicae</name>
    <dbReference type="NCBI Taxonomy" id="2014920"/>
    <lineage>
        <taxon>Bacteria</taxon>
        <taxon>Bacillati</taxon>
        <taxon>Actinomycetota</taxon>
        <taxon>Actinomycetes</taxon>
        <taxon>Kitasatosporales</taxon>
        <taxon>Streptomycetaceae</taxon>
        <taxon>Streptomyces</taxon>
    </lineage>
</organism>
<protein>
    <submittedName>
        <fullName evidence="2">Uncharacterized protein</fullName>
    </submittedName>
</protein>
<evidence type="ECO:0000313" key="2">
    <source>
        <dbReference type="EMBL" id="GHE63131.1"/>
    </source>
</evidence>
<dbReference type="AlphaFoldDB" id="A0A918ZPA6"/>
<dbReference type="Proteomes" id="UP000603227">
    <property type="component" value="Unassembled WGS sequence"/>
</dbReference>
<dbReference type="EMBL" id="BNAT01000056">
    <property type="protein sequence ID" value="GHE63131.1"/>
    <property type="molecule type" value="Genomic_DNA"/>
</dbReference>
<keyword evidence="3" id="KW-1185">Reference proteome</keyword>
<reference evidence="2" key="2">
    <citation type="submission" date="2020-09" db="EMBL/GenBank/DDBJ databases">
        <authorList>
            <person name="Sun Q."/>
            <person name="Zhou Y."/>
        </authorList>
    </citation>
    <scope>NUCLEOTIDE SEQUENCE</scope>
    <source>
        <strain evidence="2">CGMCC 4.7403</strain>
    </source>
</reference>
<proteinExistence type="predicted"/>
<name>A0A918ZPA6_9ACTN</name>
<evidence type="ECO:0000313" key="3">
    <source>
        <dbReference type="Proteomes" id="UP000603227"/>
    </source>
</evidence>
<comment type="caution">
    <text evidence="2">The sequence shown here is derived from an EMBL/GenBank/DDBJ whole genome shotgun (WGS) entry which is preliminary data.</text>
</comment>
<reference evidence="2" key="1">
    <citation type="journal article" date="2014" name="Int. J. Syst. Evol. Microbiol.">
        <title>Complete genome sequence of Corynebacterium casei LMG S-19264T (=DSM 44701T), isolated from a smear-ripened cheese.</title>
        <authorList>
            <consortium name="US DOE Joint Genome Institute (JGI-PGF)"/>
            <person name="Walter F."/>
            <person name="Albersmeier A."/>
            <person name="Kalinowski J."/>
            <person name="Ruckert C."/>
        </authorList>
    </citation>
    <scope>NUCLEOTIDE SEQUENCE</scope>
    <source>
        <strain evidence="2">CGMCC 4.7403</strain>
    </source>
</reference>
<sequence length="213" mass="23468">MRLGHGACYRLWHGKYKLTDQDAPPPPRGHRGRGRDAWIDSERGVAHLLRGSLKTPHSGVWREAKERFRSALADIERLRNEREAAAVALRDLPAAQASLLAAEQAADRAVARLRECRAVVPGAEQALNRAETLRAEAEARRAAHFSRRPGLMVSLFTLGRAAGDWHRADQELAGEEAEQRAVRAGARGRLEAAPAGDGRRPAAPRCSSRYLQQ</sequence>
<evidence type="ECO:0000256" key="1">
    <source>
        <dbReference type="SAM" id="MobiDB-lite"/>
    </source>
</evidence>
<gene>
    <name evidence="2" type="ORF">GCM10017771_86480</name>
</gene>